<dbReference type="RefSeq" id="XP_040672476.1">
    <property type="nucleotide sequence ID" value="XM_040818217.1"/>
</dbReference>
<organism evidence="1 2">
    <name type="scientific">Aspergillus versicolor CBS 583.65</name>
    <dbReference type="NCBI Taxonomy" id="1036611"/>
    <lineage>
        <taxon>Eukaryota</taxon>
        <taxon>Fungi</taxon>
        <taxon>Dikarya</taxon>
        <taxon>Ascomycota</taxon>
        <taxon>Pezizomycotina</taxon>
        <taxon>Eurotiomycetes</taxon>
        <taxon>Eurotiomycetidae</taxon>
        <taxon>Eurotiales</taxon>
        <taxon>Aspergillaceae</taxon>
        <taxon>Aspergillus</taxon>
        <taxon>Aspergillus subgen. Nidulantes</taxon>
    </lineage>
</organism>
<name>A0A1L9PYY2_ASPVE</name>
<accession>A0A1L9PYY2</accession>
<dbReference type="VEuPathDB" id="FungiDB:ASPVEDRAFT_88003"/>
<protein>
    <submittedName>
        <fullName evidence="1">Uncharacterized protein</fullName>
    </submittedName>
</protein>
<evidence type="ECO:0000313" key="1">
    <source>
        <dbReference type="EMBL" id="OJJ06714.1"/>
    </source>
</evidence>
<evidence type="ECO:0000313" key="2">
    <source>
        <dbReference type="Proteomes" id="UP000184073"/>
    </source>
</evidence>
<dbReference type="GeneID" id="63733728"/>
<dbReference type="AlphaFoldDB" id="A0A1L9PYY2"/>
<sequence length="210" mass="24256">MPVEFIRAATMIHGELPTCSQVEALDILGDVYDAMCSTDCCIWEIVIFGRGAPVDKWTLWVQFKRPATADEEWEEQIERTVSRTVEKRFLGMKLYDGSPLLTLVEPLRARNIIRRHQETAEQVFWESQFIRYHGLSFLPYCDGKLQHVDERHWILLLLHIDEYTLYRTAKSEKALDEAWNRIRLSKRGQSISQTIFAAIDAAGGPDGLLD</sequence>
<reference evidence="2" key="1">
    <citation type="journal article" date="2017" name="Genome Biol.">
        <title>Comparative genomics reveals high biological diversity and specific adaptations in the industrially and medically important fungal genus Aspergillus.</title>
        <authorList>
            <person name="de Vries R.P."/>
            <person name="Riley R."/>
            <person name="Wiebenga A."/>
            <person name="Aguilar-Osorio G."/>
            <person name="Amillis S."/>
            <person name="Uchima C.A."/>
            <person name="Anderluh G."/>
            <person name="Asadollahi M."/>
            <person name="Askin M."/>
            <person name="Barry K."/>
            <person name="Battaglia E."/>
            <person name="Bayram O."/>
            <person name="Benocci T."/>
            <person name="Braus-Stromeyer S.A."/>
            <person name="Caldana C."/>
            <person name="Canovas D."/>
            <person name="Cerqueira G.C."/>
            <person name="Chen F."/>
            <person name="Chen W."/>
            <person name="Choi C."/>
            <person name="Clum A."/>
            <person name="Dos Santos R.A."/>
            <person name="Damasio A.R."/>
            <person name="Diallinas G."/>
            <person name="Emri T."/>
            <person name="Fekete E."/>
            <person name="Flipphi M."/>
            <person name="Freyberg S."/>
            <person name="Gallo A."/>
            <person name="Gournas C."/>
            <person name="Habgood R."/>
            <person name="Hainaut M."/>
            <person name="Harispe M.L."/>
            <person name="Henrissat B."/>
            <person name="Hilden K.S."/>
            <person name="Hope R."/>
            <person name="Hossain A."/>
            <person name="Karabika E."/>
            <person name="Karaffa L."/>
            <person name="Karanyi Z."/>
            <person name="Krasevec N."/>
            <person name="Kuo A."/>
            <person name="Kusch H."/>
            <person name="LaButti K."/>
            <person name="Lagendijk E.L."/>
            <person name="Lapidus A."/>
            <person name="Levasseur A."/>
            <person name="Lindquist E."/>
            <person name="Lipzen A."/>
            <person name="Logrieco A.F."/>
            <person name="MacCabe A."/>
            <person name="Maekelae M.R."/>
            <person name="Malavazi I."/>
            <person name="Melin P."/>
            <person name="Meyer V."/>
            <person name="Mielnichuk N."/>
            <person name="Miskei M."/>
            <person name="Molnar A.P."/>
            <person name="Mule G."/>
            <person name="Ngan C.Y."/>
            <person name="Orejas M."/>
            <person name="Orosz E."/>
            <person name="Ouedraogo J.P."/>
            <person name="Overkamp K.M."/>
            <person name="Park H.-S."/>
            <person name="Perrone G."/>
            <person name="Piumi F."/>
            <person name="Punt P.J."/>
            <person name="Ram A.F."/>
            <person name="Ramon A."/>
            <person name="Rauscher S."/>
            <person name="Record E."/>
            <person name="Riano-Pachon D.M."/>
            <person name="Robert V."/>
            <person name="Roehrig J."/>
            <person name="Ruller R."/>
            <person name="Salamov A."/>
            <person name="Salih N.S."/>
            <person name="Samson R.A."/>
            <person name="Sandor E."/>
            <person name="Sanguinetti M."/>
            <person name="Schuetze T."/>
            <person name="Sepcic K."/>
            <person name="Shelest E."/>
            <person name="Sherlock G."/>
            <person name="Sophianopoulou V."/>
            <person name="Squina F.M."/>
            <person name="Sun H."/>
            <person name="Susca A."/>
            <person name="Todd R.B."/>
            <person name="Tsang A."/>
            <person name="Unkles S.E."/>
            <person name="van de Wiele N."/>
            <person name="van Rossen-Uffink D."/>
            <person name="Oliveira J.V."/>
            <person name="Vesth T.C."/>
            <person name="Visser J."/>
            <person name="Yu J.-H."/>
            <person name="Zhou M."/>
            <person name="Andersen M.R."/>
            <person name="Archer D.B."/>
            <person name="Baker S.E."/>
            <person name="Benoit I."/>
            <person name="Brakhage A.A."/>
            <person name="Braus G.H."/>
            <person name="Fischer R."/>
            <person name="Frisvad J.C."/>
            <person name="Goldman G.H."/>
            <person name="Houbraken J."/>
            <person name="Oakley B."/>
            <person name="Pocsi I."/>
            <person name="Scazzocchio C."/>
            <person name="Seiboth B."/>
            <person name="vanKuyk P.A."/>
            <person name="Wortman J."/>
            <person name="Dyer P.S."/>
            <person name="Grigoriev I.V."/>
        </authorList>
    </citation>
    <scope>NUCLEOTIDE SEQUENCE [LARGE SCALE GENOMIC DNA]</scope>
    <source>
        <strain evidence="2">CBS 583.65</strain>
    </source>
</reference>
<dbReference type="Proteomes" id="UP000184073">
    <property type="component" value="Unassembled WGS sequence"/>
</dbReference>
<keyword evidence="2" id="KW-1185">Reference proteome</keyword>
<dbReference type="EMBL" id="KV878135">
    <property type="protein sequence ID" value="OJJ06714.1"/>
    <property type="molecule type" value="Genomic_DNA"/>
</dbReference>
<proteinExistence type="predicted"/>
<gene>
    <name evidence="1" type="ORF">ASPVEDRAFT_88003</name>
</gene>
<dbReference type="OrthoDB" id="10413058at2759"/>